<dbReference type="FunFam" id="1.10.390.10:FF:000016">
    <property type="entry name" value="Glutamyl aminopeptidase"/>
    <property type="match status" value="1"/>
</dbReference>
<dbReference type="InterPro" id="IPR001930">
    <property type="entry name" value="Peptidase_M1"/>
</dbReference>
<dbReference type="Proteomes" id="UP001318040">
    <property type="component" value="Chromosome 40"/>
</dbReference>
<feature type="binding site" evidence="14">
    <location>
        <position position="553"/>
    </location>
    <ligand>
        <name>Zn(2+)</name>
        <dbReference type="ChEBI" id="CHEBI:29105"/>
        <note>catalytic</note>
    </ligand>
</feature>
<feature type="domain" description="Peptidase M1 membrane alanine aminopeptidase" evidence="18">
    <location>
        <begin position="481"/>
        <end position="704"/>
    </location>
</feature>
<dbReference type="InterPro" id="IPR042097">
    <property type="entry name" value="Aminopeptidase_N-like_N_sf"/>
</dbReference>
<dbReference type="GO" id="GO:0008270">
    <property type="term" value="F:zinc ion binding"/>
    <property type="evidence" value="ECO:0007669"/>
    <property type="project" value="InterPro"/>
</dbReference>
<evidence type="ECO:0000256" key="7">
    <source>
        <dbReference type="ARBA" id="ARBA00022833"/>
    </source>
</evidence>
<evidence type="ECO:0000259" key="20">
    <source>
        <dbReference type="Pfam" id="PF17900"/>
    </source>
</evidence>
<organism evidence="21 22">
    <name type="scientific">Petromyzon marinus</name>
    <name type="common">Sea lamprey</name>
    <dbReference type="NCBI Taxonomy" id="7757"/>
    <lineage>
        <taxon>Eukaryota</taxon>
        <taxon>Metazoa</taxon>
        <taxon>Chordata</taxon>
        <taxon>Craniata</taxon>
        <taxon>Vertebrata</taxon>
        <taxon>Cyclostomata</taxon>
        <taxon>Hyperoartia</taxon>
        <taxon>Petromyzontiformes</taxon>
        <taxon>Petromyzontidae</taxon>
        <taxon>Petromyzon</taxon>
    </lineage>
</organism>
<dbReference type="Pfam" id="PF01433">
    <property type="entry name" value="Peptidase_M1"/>
    <property type="match status" value="1"/>
</dbReference>
<dbReference type="InterPro" id="IPR024571">
    <property type="entry name" value="ERAP1-like_C_dom"/>
</dbReference>
<keyword evidence="7 14" id="KW-0862">Zinc</keyword>
<evidence type="ECO:0000256" key="13">
    <source>
        <dbReference type="PIRSR" id="PIRSR634016-1"/>
    </source>
</evidence>
<dbReference type="GeneID" id="116950706"/>
<dbReference type="Gene3D" id="2.60.40.1910">
    <property type="match status" value="1"/>
</dbReference>
<feature type="active site" description="Proton acceptor" evidence="13">
    <location>
        <position position="554"/>
    </location>
</feature>
<sequence>MAGDLHGERAPLPKHMIENSMFEDDDEEEEDEEADAGMPNVDPGADPSLGNSVALSSPRTLAASSVPLYTQHPLISSGGGSADRPTAPEDDSRPHTLSRLPIYAGDPDEFDEDFDDDNEESSRRLLGAAFFNRDPDEPRSGRGPGGRAAPSTGPGGSDGPGVHLCCQQMSPRTLMFCAAGAIGVIVVIGIALSYVPCALGIGNGCASSNSSAAGDDHDHRGGTTPSGAGNATFPFTADGEVFPWADDRLPRSVRPLHYHLCLHPNLTTLAVEGYVSVWLLVDESTDHVVLHANNLTITESILVPADGAPAGGGADGSLVAKLLRYEPRDQLMVCTRKPLTQGQMYLLNITFTGRLSTSFLGFYRSTYRAEDGSDRPLAVTQFEPTSARESFPCFDEPDFKASFDISIVRDAAHTTLSNMPLNETVTRKDGLLEDTFKGSVVMSTYLVAFIVSDFKSISNKTKHGTNVSIYTSPGKEQQGSFALENAIKFLDFYEELFNISYPLPKQDLVAIPDFAAGAMENWGLVTYRETALLLGPKASGVRDTLWVAQVIAHELAHQWFGNLVTMNWWNDLWLNEGFATFMEFVATGSLKPDWLMMDVFLTEVVMEALTQDSLPSSHAISSAAVGTMQIGEMFDSVSYNKGASVLNMLRTFLTPAVFVDGIRDYLLVHSYGNAHTDDLWESLTQSAQQHLGHSVNVTEVMGTWVRQRGFPLLTLTAVDKELKITYKQEPFPIEPAETSITPSSLWQIPLTFITSDNSTSQSKLITDKQGDIAVTKSTEWIKANTNMTGFYVVDYGKDGWATFANKLTTSKSFLSPADRANLLNDVFYLLNVGRVDVEDAMPLLSFLPNETSVTPWKVALMHLDRVLLILSPYAHDVQLLQKHIVKLGEELLPRLPWNKSSEEVTVPQRSLDALLVSVLCAYRSEKCLNRANVAYLQWSASESLSADLMSTVLRVAVRDGDRPTWDSVQEHYHRAKSSTEQAKYLEALASTSDEDQQWSLLENAMAGVEVRSQELPRIVGVMARTSWTGRLITWDFLRKRWSLLVEKFSLGSFALSNMVMSVTSGFSSTYHLDQVEEFVASLRDSSGELRVFKEARDTIRANHHWLATNRVALHKWLTEQS</sequence>
<feature type="domain" description="ERAP1-like C-terminal" evidence="19">
    <location>
        <begin position="780"/>
        <end position="1101"/>
    </location>
</feature>
<feature type="domain" description="Aminopeptidase N-like N-terminal" evidence="20">
    <location>
        <begin position="255"/>
        <end position="446"/>
    </location>
</feature>
<comment type="subcellular location">
    <subcellularLocation>
        <location evidence="1">Membrane</location>
        <topology evidence="1">Single-pass type II membrane protein</topology>
    </subcellularLocation>
</comment>
<dbReference type="Gene3D" id="2.60.40.1730">
    <property type="entry name" value="tricorn interacting facor f3 domain"/>
    <property type="match status" value="1"/>
</dbReference>
<gene>
    <name evidence="22" type="primary">LOC116950706</name>
</gene>
<dbReference type="SUPFAM" id="SSF63737">
    <property type="entry name" value="Leukotriene A4 hydrolase N-terminal domain"/>
    <property type="match status" value="1"/>
</dbReference>
<evidence type="ECO:0000256" key="14">
    <source>
        <dbReference type="PIRSR" id="PIRSR634016-3"/>
    </source>
</evidence>
<dbReference type="InterPro" id="IPR034016">
    <property type="entry name" value="M1_APN-typ"/>
</dbReference>
<evidence type="ECO:0000313" key="22">
    <source>
        <dbReference type="RefSeq" id="XP_032824575.1"/>
    </source>
</evidence>
<keyword evidence="6" id="KW-0378">Hydrolase</keyword>
<evidence type="ECO:0000313" key="21">
    <source>
        <dbReference type="Proteomes" id="UP001318040"/>
    </source>
</evidence>
<name>A0AAJ7TUY4_PETMA</name>
<dbReference type="GO" id="GO:0043171">
    <property type="term" value="P:peptide catabolic process"/>
    <property type="evidence" value="ECO:0007669"/>
    <property type="project" value="TreeGrafter"/>
</dbReference>
<feature type="binding site" evidence="14">
    <location>
        <position position="576"/>
    </location>
    <ligand>
        <name>Zn(2+)</name>
        <dbReference type="ChEBI" id="CHEBI:29105"/>
        <note>catalytic</note>
    </ligand>
</feature>
<evidence type="ECO:0000256" key="15">
    <source>
        <dbReference type="PIRSR" id="PIRSR634016-4"/>
    </source>
</evidence>
<evidence type="ECO:0000256" key="6">
    <source>
        <dbReference type="ARBA" id="ARBA00022801"/>
    </source>
</evidence>
<evidence type="ECO:0000256" key="8">
    <source>
        <dbReference type="ARBA" id="ARBA00022968"/>
    </source>
</evidence>
<dbReference type="Gene3D" id="1.10.390.10">
    <property type="entry name" value="Neutral Protease Domain 2"/>
    <property type="match status" value="1"/>
</dbReference>
<dbReference type="PANTHER" id="PTHR11533:SF299">
    <property type="entry name" value="AMINOPEPTIDASE"/>
    <property type="match status" value="1"/>
</dbReference>
<proteinExistence type="inferred from homology"/>
<comment type="cofactor">
    <cofactor evidence="14">
        <name>Zn(2+)</name>
        <dbReference type="ChEBI" id="CHEBI:29105"/>
    </cofactor>
    <text evidence="14">Binds 1 zinc ion per subunit.</text>
</comment>
<evidence type="ECO:0000256" key="2">
    <source>
        <dbReference type="ARBA" id="ARBA00010136"/>
    </source>
</evidence>
<keyword evidence="12" id="KW-0325">Glycoprotein</keyword>
<evidence type="ECO:0000256" key="10">
    <source>
        <dbReference type="ARBA" id="ARBA00023049"/>
    </source>
</evidence>
<keyword evidence="5 14" id="KW-0479">Metal-binding</keyword>
<evidence type="ECO:0000256" key="5">
    <source>
        <dbReference type="ARBA" id="ARBA00022723"/>
    </source>
</evidence>
<protein>
    <submittedName>
        <fullName evidence="22">Endoplasmic reticulum aminopeptidase 1-like isoform X1</fullName>
    </submittedName>
</protein>
<feature type="compositionally biased region" description="Polar residues" evidence="16">
    <location>
        <begin position="49"/>
        <end position="63"/>
    </location>
</feature>
<feature type="region of interest" description="Disordered" evidence="16">
    <location>
        <begin position="209"/>
        <end position="232"/>
    </location>
</feature>
<dbReference type="AlphaFoldDB" id="A0AAJ7TUY4"/>
<dbReference type="InterPro" id="IPR050344">
    <property type="entry name" value="Peptidase_M1_aminopeptidases"/>
</dbReference>
<feature type="compositionally biased region" description="Acidic residues" evidence="16">
    <location>
        <begin position="106"/>
        <end position="119"/>
    </location>
</feature>
<feature type="compositionally biased region" description="Acidic residues" evidence="16">
    <location>
        <begin position="21"/>
        <end position="35"/>
    </location>
</feature>
<dbReference type="GO" id="GO:0070006">
    <property type="term" value="F:metalloaminopeptidase activity"/>
    <property type="evidence" value="ECO:0007669"/>
    <property type="project" value="TreeGrafter"/>
</dbReference>
<keyword evidence="11 17" id="KW-0472">Membrane</keyword>
<dbReference type="GO" id="GO:0005737">
    <property type="term" value="C:cytoplasm"/>
    <property type="evidence" value="ECO:0007669"/>
    <property type="project" value="TreeGrafter"/>
</dbReference>
<accession>A0AAJ7TUY4</accession>
<dbReference type="CDD" id="cd09601">
    <property type="entry name" value="M1_APN-Q_like"/>
    <property type="match status" value="1"/>
</dbReference>
<feature type="transmembrane region" description="Helical" evidence="17">
    <location>
        <begin position="174"/>
        <end position="195"/>
    </location>
</feature>
<keyword evidence="9 17" id="KW-1133">Transmembrane helix</keyword>
<evidence type="ECO:0000256" key="4">
    <source>
        <dbReference type="ARBA" id="ARBA00022692"/>
    </source>
</evidence>
<evidence type="ECO:0000256" key="11">
    <source>
        <dbReference type="ARBA" id="ARBA00023136"/>
    </source>
</evidence>
<dbReference type="Gene3D" id="1.25.50.20">
    <property type="match status" value="1"/>
</dbReference>
<evidence type="ECO:0000259" key="19">
    <source>
        <dbReference type="Pfam" id="PF11838"/>
    </source>
</evidence>
<evidence type="ECO:0000256" key="1">
    <source>
        <dbReference type="ARBA" id="ARBA00004606"/>
    </source>
</evidence>
<dbReference type="Pfam" id="PF17900">
    <property type="entry name" value="Peptidase_M1_N"/>
    <property type="match status" value="1"/>
</dbReference>
<feature type="binding site" evidence="14">
    <location>
        <position position="557"/>
    </location>
    <ligand>
        <name>Zn(2+)</name>
        <dbReference type="ChEBI" id="CHEBI:29105"/>
        <note>catalytic</note>
    </ligand>
</feature>
<dbReference type="InterPro" id="IPR027268">
    <property type="entry name" value="Peptidase_M4/M1_CTD_sf"/>
</dbReference>
<evidence type="ECO:0000256" key="9">
    <source>
        <dbReference type="ARBA" id="ARBA00022989"/>
    </source>
</evidence>
<dbReference type="FunFam" id="1.25.50.20:FF:000003">
    <property type="entry name" value="Leucyl-cystinyl aminopeptidase"/>
    <property type="match status" value="1"/>
</dbReference>
<dbReference type="InterPro" id="IPR045357">
    <property type="entry name" value="Aminopeptidase_N-like_N"/>
</dbReference>
<reference evidence="22" key="1">
    <citation type="submission" date="2025-08" db="UniProtKB">
        <authorList>
            <consortium name="RefSeq"/>
        </authorList>
    </citation>
    <scope>IDENTIFICATION</scope>
    <source>
        <tissue evidence="22">Sperm</tissue>
    </source>
</reference>
<keyword evidence="10" id="KW-0482">Metalloprotease</keyword>
<dbReference type="GO" id="GO:0005615">
    <property type="term" value="C:extracellular space"/>
    <property type="evidence" value="ECO:0007669"/>
    <property type="project" value="TreeGrafter"/>
</dbReference>
<keyword evidence="8" id="KW-0735">Signal-anchor</keyword>
<comment type="similarity">
    <text evidence="2">Belongs to the peptidase M1 family.</text>
</comment>
<keyword evidence="4 17" id="KW-0812">Transmembrane</keyword>
<keyword evidence="3" id="KW-0645">Protease</keyword>
<evidence type="ECO:0000256" key="17">
    <source>
        <dbReference type="SAM" id="Phobius"/>
    </source>
</evidence>
<dbReference type="Pfam" id="PF11838">
    <property type="entry name" value="ERAP1_C"/>
    <property type="match status" value="1"/>
</dbReference>
<evidence type="ECO:0000256" key="12">
    <source>
        <dbReference type="ARBA" id="ARBA00023180"/>
    </source>
</evidence>
<feature type="site" description="Transition state stabilizer" evidence="15">
    <location>
        <position position="639"/>
    </location>
</feature>
<keyword evidence="21" id="KW-1185">Reference proteome</keyword>
<dbReference type="GO" id="GO:0016020">
    <property type="term" value="C:membrane"/>
    <property type="evidence" value="ECO:0007669"/>
    <property type="project" value="UniProtKB-SubCell"/>
</dbReference>
<dbReference type="PANTHER" id="PTHR11533">
    <property type="entry name" value="PROTEASE M1 ZINC METALLOPROTEASE"/>
    <property type="match status" value="1"/>
</dbReference>
<dbReference type="KEGG" id="pmrn:116950706"/>
<dbReference type="SUPFAM" id="SSF55486">
    <property type="entry name" value="Metalloproteases ('zincins'), catalytic domain"/>
    <property type="match status" value="1"/>
</dbReference>
<dbReference type="InterPro" id="IPR014782">
    <property type="entry name" value="Peptidase_M1_dom"/>
</dbReference>
<dbReference type="FunFam" id="2.60.40.1730:FF:000001">
    <property type="entry name" value="Leucyl-cystinyl aminopeptidase"/>
    <property type="match status" value="1"/>
</dbReference>
<dbReference type="GO" id="GO:0006508">
    <property type="term" value="P:proteolysis"/>
    <property type="evidence" value="ECO:0007669"/>
    <property type="project" value="UniProtKB-KW"/>
</dbReference>
<evidence type="ECO:0000256" key="3">
    <source>
        <dbReference type="ARBA" id="ARBA00022670"/>
    </source>
</evidence>
<evidence type="ECO:0000256" key="16">
    <source>
        <dbReference type="SAM" id="MobiDB-lite"/>
    </source>
</evidence>
<dbReference type="PRINTS" id="PR00756">
    <property type="entry name" value="ALADIPTASE"/>
</dbReference>
<feature type="region of interest" description="Disordered" evidence="16">
    <location>
        <begin position="1"/>
        <end position="160"/>
    </location>
</feature>
<dbReference type="GO" id="GO:0042277">
    <property type="term" value="F:peptide binding"/>
    <property type="evidence" value="ECO:0007669"/>
    <property type="project" value="TreeGrafter"/>
</dbReference>
<feature type="compositionally biased region" description="Basic and acidic residues" evidence="16">
    <location>
        <begin position="1"/>
        <end position="17"/>
    </location>
</feature>
<dbReference type="RefSeq" id="XP_032824575.1">
    <property type="nucleotide sequence ID" value="XM_032968684.1"/>
</dbReference>
<evidence type="ECO:0000259" key="18">
    <source>
        <dbReference type="Pfam" id="PF01433"/>
    </source>
</evidence>